<protein>
    <submittedName>
        <fullName evidence="1">Uncharacterized protein</fullName>
    </submittedName>
</protein>
<proteinExistence type="predicted"/>
<evidence type="ECO:0000313" key="1">
    <source>
        <dbReference type="EMBL" id="KAI3697916.1"/>
    </source>
</evidence>
<sequence>MFQNSLHNSLYPPLPPPTLYPHKLQTATLLFRFPFRFLQPDFSISLKFDFFNQISRFQFQIISPSCYYMDTSQRHQC</sequence>
<gene>
    <name evidence="1" type="ORF">L6452_31019</name>
</gene>
<keyword evidence="2" id="KW-1185">Reference proteome</keyword>
<dbReference type="Proteomes" id="UP001055879">
    <property type="component" value="Linkage Group LG10"/>
</dbReference>
<dbReference type="EMBL" id="CM042056">
    <property type="protein sequence ID" value="KAI3697916.1"/>
    <property type="molecule type" value="Genomic_DNA"/>
</dbReference>
<evidence type="ECO:0000313" key="2">
    <source>
        <dbReference type="Proteomes" id="UP001055879"/>
    </source>
</evidence>
<accession>A0ACB8ZKP7</accession>
<organism evidence="1 2">
    <name type="scientific">Arctium lappa</name>
    <name type="common">Greater burdock</name>
    <name type="synonym">Lappa major</name>
    <dbReference type="NCBI Taxonomy" id="4217"/>
    <lineage>
        <taxon>Eukaryota</taxon>
        <taxon>Viridiplantae</taxon>
        <taxon>Streptophyta</taxon>
        <taxon>Embryophyta</taxon>
        <taxon>Tracheophyta</taxon>
        <taxon>Spermatophyta</taxon>
        <taxon>Magnoliopsida</taxon>
        <taxon>eudicotyledons</taxon>
        <taxon>Gunneridae</taxon>
        <taxon>Pentapetalae</taxon>
        <taxon>asterids</taxon>
        <taxon>campanulids</taxon>
        <taxon>Asterales</taxon>
        <taxon>Asteraceae</taxon>
        <taxon>Carduoideae</taxon>
        <taxon>Cardueae</taxon>
        <taxon>Arctiinae</taxon>
        <taxon>Arctium</taxon>
    </lineage>
</organism>
<reference evidence="1 2" key="2">
    <citation type="journal article" date="2022" name="Mol. Ecol. Resour.">
        <title>The genomes of chicory, endive, great burdock and yacon provide insights into Asteraceae paleo-polyploidization history and plant inulin production.</title>
        <authorList>
            <person name="Fan W."/>
            <person name="Wang S."/>
            <person name="Wang H."/>
            <person name="Wang A."/>
            <person name="Jiang F."/>
            <person name="Liu H."/>
            <person name="Zhao H."/>
            <person name="Xu D."/>
            <person name="Zhang Y."/>
        </authorList>
    </citation>
    <scope>NUCLEOTIDE SEQUENCE [LARGE SCALE GENOMIC DNA]</scope>
    <source>
        <strain evidence="2">cv. Niubang</strain>
    </source>
</reference>
<comment type="caution">
    <text evidence="1">The sequence shown here is derived from an EMBL/GenBank/DDBJ whole genome shotgun (WGS) entry which is preliminary data.</text>
</comment>
<reference evidence="2" key="1">
    <citation type="journal article" date="2022" name="Mol. Ecol. Resour.">
        <title>The genomes of chicory, endive, great burdock and yacon provide insights into Asteraceae palaeo-polyploidization history and plant inulin production.</title>
        <authorList>
            <person name="Fan W."/>
            <person name="Wang S."/>
            <person name="Wang H."/>
            <person name="Wang A."/>
            <person name="Jiang F."/>
            <person name="Liu H."/>
            <person name="Zhao H."/>
            <person name="Xu D."/>
            <person name="Zhang Y."/>
        </authorList>
    </citation>
    <scope>NUCLEOTIDE SEQUENCE [LARGE SCALE GENOMIC DNA]</scope>
    <source>
        <strain evidence="2">cv. Niubang</strain>
    </source>
</reference>
<name>A0ACB8ZKP7_ARCLA</name>